<dbReference type="AlphaFoldDB" id="A0A645I145"/>
<reference evidence="1" key="1">
    <citation type="submission" date="2019-08" db="EMBL/GenBank/DDBJ databases">
        <authorList>
            <person name="Kucharzyk K."/>
            <person name="Murdoch R.W."/>
            <person name="Higgins S."/>
            <person name="Loffler F."/>
        </authorList>
    </citation>
    <scope>NUCLEOTIDE SEQUENCE</scope>
</reference>
<sequence length="174" mass="20649">MNKIEALDALFSDTYFHGFMWSKIFKGDIIRNIDFNLPKENIIFEDILMSFEIILKCTKIVSISTPLYYYDKNNLESITNATQCRAQSNVNIFAAIRYEIDMLNDFDFLKIWRKHNTRRKFSIIADAYMDRRNNNIFKTVKISFAQLKALNCKNKIDIKSYIFSNFIKKCFGIR</sequence>
<dbReference type="EMBL" id="VSSQ01104531">
    <property type="protein sequence ID" value="MPN44978.1"/>
    <property type="molecule type" value="Genomic_DNA"/>
</dbReference>
<gene>
    <name evidence="1" type="ORF">SDC9_192545</name>
</gene>
<evidence type="ECO:0000313" key="1">
    <source>
        <dbReference type="EMBL" id="MPN44978.1"/>
    </source>
</evidence>
<name>A0A645I145_9ZZZZ</name>
<accession>A0A645I145</accession>
<proteinExistence type="predicted"/>
<comment type="caution">
    <text evidence="1">The sequence shown here is derived from an EMBL/GenBank/DDBJ whole genome shotgun (WGS) entry which is preliminary data.</text>
</comment>
<protein>
    <submittedName>
        <fullName evidence="1">Uncharacterized protein</fullName>
    </submittedName>
</protein>
<organism evidence="1">
    <name type="scientific">bioreactor metagenome</name>
    <dbReference type="NCBI Taxonomy" id="1076179"/>
    <lineage>
        <taxon>unclassified sequences</taxon>
        <taxon>metagenomes</taxon>
        <taxon>ecological metagenomes</taxon>
    </lineage>
</organism>